<keyword evidence="2" id="KW-1185">Reference proteome</keyword>
<name>A0A9P4H7N4_9PLEO</name>
<reference evidence="1" key="1">
    <citation type="journal article" date="2020" name="Stud. Mycol.">
        <title>101 Dothideomycetes genomes: a test case for predicting lifestyles and emergence of pathogens.</title>
        <authorList>
            <person name="Haridas S."/>
            <person name="Albert R."/>
            <person name="Binder M."/>
            <person name="Bloem J."/>
            <person name="Labutti K."/>
            <person name="Salamov A."/>
            <person name="Andreopoulos B."/>
            <person name="Baker S."/>
            <person name="Barry K."/>
            <person name="Bills G."/>
            <person name="Bluhm B."/>
            <person name="Cannon C."/>
            <person name="Castanera R."/>
            <person name="Culley D."/>
            <person name="Daum C."/>
            <person name="Ezra D."/>
            <person name="Gonzalez J."/>
            <person name="Henrissat B."/>
            <person name="Kuo A."/>
            <person name="Liang C."/>
            <person name="Lipzen A."/>
            <person name="Lutzoni F."/>
            <person name="Magnuson J."/>
            <person name="Mondo S."/>
            <person name="Nolan M."/>
            <person name="Ohm R."/>
            <person name="Pangilinan J."/>
            <person name="Park H.-J."/>
            <person name="Ramirez L."/>
            <person name="Alfaro M."/>
            <person name="Sun H."/>
            <person name="Tritt A."/>
            <person name="Yoshinaga Y."/>
            <person name="Zwiers L.-H."/>
            <person name="Turgeon B."/>
            <person name="Goodwin S."/>
            <person name="Spatafora J."/>
            <person name="Crous P."/>
            <person name="Grigoriev I."/>
        </authorList>
    </citation>
    <scope>NUCLEOTIDE SEQUENCE</scope>
    <source>
        <strain evidence="1">CBS 110217</strain>
    </source>
</reference>
<accession>A0A9P4H7N4</accession>
<evidence type="ECO:0000313" key="2">
    <source>
        <dbReference type="Proteomes" id="UP000799777"/>
    </source>
</evidence>
<organism evidence="1 2">
    <name type="scientific">Setomelanomma holmii</name>
    <dbReference type="NCBI Taxonomy" id="210430"/>
    <lineage>
        <taxon>Eukaryota</taxon>
        <taxon>Fungi</taxon>
        <taxon>Dikarya</taxon>
        <taxon>Ascomycota</taxon>
        <taxon>Pezizomycotina</taxon>
        <taxon>Dothideomycetes</taxon>
        <taxon>Pleosporomycetidae</taxon>
        <taxon>Pleosporales</taxon>
        <taxon>Pleosporineae</taxon>
        <taxon>Phaeosphaeriaceae</taxon>
        <taxon>Setomelanomma</taxon>
    </lineage>
</organism>
<protein>
    <submittedName>
        <fullName evidence="1">Uncharacterized protein</fullName>
    </submittedName>
</protein>
<dbReference type="AlphaFoldDB" id="A0A9P4H7N4"/>
<sequence length="254" mass="28957">MSPPTFLSLPREIRNLVYDYLTHEVVVDWGYRIFPFPLGGHSAVRIRVPEAPLISALLSCTQIHDEYSQARHVQLPSVAIDLSEECIWRLMEGQPTNQGRAFKILERVGRVEFSVKCIDGMTFNQDLWNLEELFVSAEALTQAMSVFAPKLKTIQVNFDAESPSTLTEVAFDFEDGINLSWTSWLSAINTPPLLAGRFVLERDLVESMRLLTELYVRDMVAVTNQRRGRLATDERTRLCEAQWRLMAGMKSNFG</sequence>
<evidence type="ECO:0000313" key="1">
    <source>
        <dbReference type="EMBL" id="KAF2028161.1"/>
    </source>
</evidence>
<dbReference type="EMBL" id="ML978216">
    <property type="protein sequence ID" value="KAF2028161.1"/>
    <property type="molecule type" value="Genomic_DNA"/>
</dbReference>
<dbReference type="OrthoDB" id="3801418at2759"/>
<comment type="caution">
    <text evidence="1">The sequence shown here is derived from an EMBL/GenBank/DDBJ whole genome shotgun (WGS) entry which is preliminary data.</text>
</comment>
<dbReference type="Proteomes" id="UP000799777">
    <property type="component" value="Unassembled WGS sequence"/>
</dbReference>
<gene>
    <name evidence="1" type="ORF">EK21DRAFT_114081</name>
</gene>
<proteinExistence type="predicted"/>